<keyword evidence="2" id="KW-1185">Reference proteome</keyword>
<evidence type="ECO:0000313" key="1">
    <source>
        <dbReference type="EMBL" id="MBO8193549.1"/>
    </source>
</evidence>
<name>A0ABS3XDT3_9ACTN</name>
<reference evidence="1 2" key="1">
    <citation type="submission" date="2020-11" db="EMBL/GenBank/DDBJ databases">
        <title>Streptomyces spirodelae sp. nov., isolated from duckweed.</title>
        <authorList>
            <person name="Saimee Y."/>
            <person name="Duangmal K."/>
        </authorList>
    </citation>
    <scope>NUCLEOTIDE SEQUENCE [LARGE SCALE GENOMIC DNA]</scope>
    <source>
        <strain evidence="1 2">S16-07</strain>
    </source>
</reference>
<dbReference type="Gene3D" id="3.10.180.10">
    <property type="entry name" value="2,3-Dihydroxybiphenyl 1,2-Dioxygenase, domain 1"/>
    <property type="match status" value="1"/>
</dbReference>
<dbReference type="InterPro" id="IPR029068">
    <property type="entry name" value="Glyas_Bleomycin-R_OHBP_Dase"/>
</dbReference>
<accession>A0ABS3XDT3</accession>
<dbReference type="SUPFAM" id="SSF54593">
    <property type="entry name" value="Glyoxalase/Bleomycin resistance protein/Dihydroxybiphenyl dioxygenase"/>
    <property type="match status" value="1"/>
</dbReference>
<evidence type="ECO:0000313" key="2">
    <source>
        <dbReference type="Proteomes" id="UP001519064"/>
    </source>
</evidence>
<dbReference type="EMBL" id="JADKMA010000086">
    <property type="protein sequence ID" value="MBO8193549.1"/>
    <property type="molecule type" value="Genomic_DNA"/>
</dbReference>
<organism evidence="1 2">
    <name type="scientific">Streptomyces oryzae</name>
    <dbReference type="NCBI Taxonomy" id="1434886"/>
    <lineage>
        <taxon>Bacteria</taxon>
        <taxon>Bacillati</taxon>
        <taxon>Actinomycetota</taxon>
        <taxon>Actinomycetes</taxon>
        <taxon>Kitasatosporales</taxon>
        <taxon>Streptomycetaceae</taxon>
        <taxon>Streptomyces</taxon>
    </lineage>
</organism>
<comment type="caution">
    <text evidence="1">The sequence shown here is derived from an EMBL/GenBank/DDBJ whole genome shotgun (WGS) entry which is preliminary data.</text>
</comment>
<dbReference type="Proteomes" id="UP001519064">
    <property type="component" value="Unassembled WGS sequence"/>
</dbReference>
<proteinExistence type="predicted"/>
<gene>
    <name evidence="1" type="ORF">ITI46_18060</name>
</gene>
<sequence length="105" mass="11509">MTSSPAGARMALVVLYAERLDECRRFYGDLGLLFAEERHGEGPLHYAATLPDGTVLELYPATERRPVSSVRLGFGVLGRELSSPLPPGRHVVDDPDGRAVELYVE</sequence>
<dbReference type="RefSeq" id="WP_209240664.1">
    <property type="nucleotide sequence ID" value="NZ_JADKMA010000086.1"/>
</dbReference>
<protein>
    <submittedName>
        <fullName evidence="1">Glyoxalase/bleomycin resistance/dioxygenase family protein</fullName>
    </submittedName>
</protein>